<keyword evidence="2" id="KW-0732">Signal</keyword>
<keyword evidence="1" id="KW-0812">Transmembrane</keyword>
<feature type="transmembrane region" description="Helical" evidence="1">
    <location>
        <begin position="281"/>
        <end position="300"/>
    </location>
</feature>
<feature type="signal peptide" evidence="2">
    <location>
        <begin position="1"/>
        <end position="22"/>
    </location>
</feature>
<evidence type="ECO:0008006" key="5">
    <source>
        <dbReference type="Google" id="ProtNLM"/>
    </source>
</evidence>
<protein>
    <recommendedName>
        <fullName evidence="5">DUF2157 domain-containing protein</fullName>
    </recommendedName>
</protein>
<feature type="chain" id="PRO_5046089308" description="DUF2157 domain-containing protein" evidence="2">
    <location>
        <begin position="23"/>
        <end position="392"/>
    </location>
</feature>
<evidence type="ECO:0000256" key="1">
    <source>
        <dbReference type="SAM" id="Phobius"/>
    </source>
</evidence>
<feature type="transmembrane region" description="Helical" evidence="1">
    <location>
        <begin position="312"/>
        <end position="331"/>
    </location>
</feature>
<keyword evidence="4" id="KW-1185">Reference proteome</keyword>
<comment type="caution">
    <text evidence="3">The sequence shown here is derived from an EMBL/GenBank/DDBJ whole genome shotgun (WGS) entry which is preliminary data.</text>
</comment>
<evidence type="ECO:0000313" key="3">
    <source>
        <dbReference type="EMBL" id="NHZ32100.1"/>
    </source>
</evidence>
<organism evidence="3 4">
    <name type="scientific">Massilia rubra</name>
    <dbReference type="NCBI Taxonomy" id="2607910"/>
    <lineage>
        <taxon>Bacteria</taxon>
        <taxon>Pseudomonadati</taxon>
        <taxon>Pseudomonadota</taxon>
        <taxon>Betaproteobacteria</taxon>
        <taxon>Burkholderiales</taxon>
        <taxon>Oxalobacteraceae</taxon>
        <taxon>Telluria group</taxon>
        <taxon>Massilia</taxon>
    </lineage>
</organism>
<evidence type="ECO:0000313" key="4">
    <source>
        <dbReference type="Proteomes" id="UP000785613"/>
    </source>
</evidence>
<feature type="transmembrane region" description="Helical" evidence="1">
    <location>
        <begin position="337"/>
        <end position="355"/>
    </location>
</feature>
<keyword evidence="1" id="KW-1133">Transmembrane helix</keyword>
<feature type="transmembrane region" description="Helical" evidence="1">
    <location>
        <begin position="219"/>
        <end position="239"/>
    </location>
</feature>
<sequence>MVNLRRLFFWGWMLIISAGAFAQAPAPAPAPQAPTAGAIKTDLIRQMQKDGYLSEPVAREVTGKYVTPGDFRQAVSAAGQAQASEPSLWAKYMSWVNLIKVVAVICFLLVFYDTLLKMRKALWIHVSKVPTIVYQLVFLSLTICGTLRAQAIWPAQAFYLALFCAWGNLILVAWMMSTYKVIGETLNKLPLYRLAPHSADCVLAMIYFGALALSYQSAIFGFFAAVCLSGVFSFSMMYTPRTLSLEFKERLLKAMVFGHLVVLTAYCVMRTTGMQWESARYFEAGIEYYCTIALSVALLVGASPWPFKAQRIHYMPLFIALAIVASMMYVFLDLKVIASILLCFFVLVTLEWICYLGFRTNMLVGAGMLGAILYGIAVLIEKYGALIVLAPA</sequence>
<evidence type="ECO:0000256" key="2">
    <source>
        <dbReference type="SAM" id="SignalP"/>
    </source>
</evidence>
<accession>A0ABX0LI28</accession>
<name>A0ABX0LI28_9BURK</name>
<gene>
    <name evidence="3" type="ORF">F0185_00615</name>
</gene>
<feature type="transmembrane region" description="Helical" evidence="1">
    <location>
        <begin position="92"/>
        <end position="112"/>
    </location>
</feature>
<feature type="transmembrane region" description="Helical" evidence="1">
    <location>
        <begin position="251"/>
        <end position="269"/>
    </location>
</feature>
<feature type="transmembrane region" description="Helical" evidence="1">
    <location>
        <begin position="362"/>
        <end position="380"/>
    </location>
</feature>
<keyword evidence="1" id="KW-0472">Membrane</keyword>
<proteinExistence type="predicted"/>
<dbReference type="Proteomes" id="UP000785613">
    <property type="component" value="Unassembled WGS sequence"/>
</dbReference>
<dbReference type="EMBL" id="VUYU01000001">
    <property type="protein sequence ID" value="NHZ32100.1"/>
    <property type="molecule type" value="Genomic_DNA"/>
</dbReference>
<feature type="transmembrane region" description="Helical" evidence="1">
    <location>
        <begin position="157"/>
        <end position="179"/>
    </location>
</feature>
<reference evidence="3 4" key="1">
    <citation type="submission" date="2019-09" db="EMBL/GenBank/DDBJ databases">
        <title>Taxonomy of Antarctic Massilia spp.: description of Massilia rubra sp. nov., Massilia aquatica sp. nov., Massilia mucilaginosa sp. nov., Massilia frigida sp. nov. isolated from streams, lakes and regoliths.</title>
        <authorList>
            <person name="Holochova P."/>
            <person name="Sedlacek I."/>
            <person name="Kralova S."/>
            <person name="Maslanova I."/>
            <person name="Busse H.-J."/>
            <person name="Stankova E."/>
            <person name="Vrbovska V."/>
            <person name="Kovarovic V."/>
            <person name="Bartak M."/>
            <person name="Svec P."/>
            <person name="Pantucek R."/>
        </authorList>
    </citation>
    <scope>NUCLEOTIDE SEQUENCE [LARGE SCALE GENOMIC DNA]</scope>
    <source>
        <strain evidence="3 4">CCM 8692</strain>
    </source>
</reference>
<dbReference type="RefSeq" id="WP_167220636.1">
    <property type="nucleotide sequence ID" value="NZ_VUYU01000001.1"/>
</dbReference>